<sequence length="426" mass="48193">MKRKKDLRRRKWKLSRKHRRFKKKRMKARRKKRSPVPPQAAVVEAVPPPAAPPSVGPGNAPGINLIGFIRAEIGLGESARLAARAIQTTDVPFGILDFPLNVASRMDDTTWAHKETQHPAYNTNILHMNGDSLLHAQMHFGQELFQGRYNIGFWHWELPDFPDENLPGFDLVNEVWVPTSFVHESVSKKSPVPVVRIPHGIEVEVSPDINRDTFGLPSNQFLFYMMYDVQSHTARKNPQAVIEAFKLAFEMNNPNVGLVLKINNMSFQPSDLEGLRELVSGHSNIYIIDRILSRVEVNSLLQCTDCFVSLHRSEGFGLGLAEAMYLGKPVVATNWSGNTDFMNPTNSCPVNYQLVQVGQDWGPYKAYQTWAEPDVHHAAQLMHNLVNNPEWRHSIAANGQQTIRNEYSPQVVGQMVKERLRSLGLV</sequence>
<evidence type="ECO:0000259" key="2">
    <source>
        <dbReference type="Pfam" id="PF00534"/>
    </source>
</evidence>
<organism evidence="3 4">
    <name type="scientific">Paenibacillus baimaensis</name>
    <dbReference type="NCBI Taxonomy" id="2982185"/>
    <lineage>
        <taxon>Bacteria</taxon>
        <taxon>Bacillati</taxon>
        <taxon>Bacillota</taxon>
        <taxon>Bacilli</taxon>
        <taxon>Bacillales</taxon>
        <taxon>Paenibacillaceae</taxon>
        <taxon>Paenibacillus</taxon>
    </lineage>
</organism>
<dbReference type="PANTHER" id="PTHR46656:SF3">
    <property type="entry name" value="PUTATIVE-RELATED"/>
    <property type="match status" value="1"/>
</dbReference>
<dbReference type="Gene3D" id="3.40.50.2000">
    <property type="entry name" value="Glycogen Phosphorylase B"/>
    <property type="match status" value="1"/>
</dbReference>
<reference evidence="3 4" key="1">
    <citation type="submission" date="2022-09" db="EMBL/GenBank/DDBJ databases">
        <authorList>
            <person name="Han X.L."/>
            <person name="Wang Q."/>
            <person name="Lu T."/>
        </authorList>
    </citation>
    <scope>NUCLEOTIDE SEQUENCE [LARGE SCALE GENOMIC DNA]</scope>
    <source>
        <strain evidence="3 4">WQ 127069</strain>
    </source>
</reference>
<accession>A0ABT2UIC4</accession>
<evidence type="ECO:0000313" key="4">
    <source>
        <dbReference type="Proteomes" id="UP001652445"/>
    </source>
</evidence>
<keyword evidence="4" id="KW-1185">Reference proteome</keyword>
<proteinExistence type="predicted"/>
<protein>
    <submittedName>
        <fullName evidence="3">Glycosyltransferase</fullName>
    </submittedName>
</protein>
<dbReference type="InterPro" id="IPR001296">
    <property type="entry name" value="Glyco_trans_1"/>
</dbReference>
<feature type="domain" description="Glycosyl transferase family 1" evidence="2">
    <location>
        <begin position="232"/>
        <end position="343"/>
    </location>
</feature>
<dbReference type="Proteomes" id="UP001652445">
    <property type="component" value="Unassembled WGS sequence"/>
</dbReference>
<name>A0ABT2UIC4_9BACL</name>
<evidence type="ECO:0000256" key="1">
    <source>
        <dbReference type="SAM" id="MobiDB-lite"/>
    </source>
</evidence>
<gene>
    <name evidence="3" type="ORF">OB236_16800</name>
</gene>
<comment type="caution">
    <text evidence="3">The sequence shown here is derived from an EMBL/GenBank/DDBJ whole genome shotgun (WGS) entry which is preliminary data.</text>
</comment>
<dbReference type="EMBL" id="JAOQIO010000065">
    <property type="protein sequence ID" value="MCU6793766.1"/>
    <property type="molecule type" value="Genomic_DNA"/>
</dbReference>
<dbReference type="CDD" id="cd03801">
    <property type="entry name" value="GT4_PimA-like"/>
    <property type="match status" value="1"/>
</dbReference>
<feature type="region of interest" description="Disordered" evidence="1">
    <location>
        <begin position="1"/>
        <end position="57"/>
    </location>
</feature>
<dbReference type="PANTHER" id="PTHR46656">
    <property type="entry name" value="PUTATIVE-RELATED"/>
    <property type="match status" value="1"/>
</dbReference>
<dbReference type="Pfam" id="PF00534">
    <property type="entry name" value="Glycos_transf_1"/>
    <property type="match status" value="1"/>
</dbReference>
<feature type="compositionally biased region" description="Basic residues" evidence="1">
    <location>
        <begin position="1"/>
        <end position="34"/>
    </location>
</feature>
<feature type="compositionally biased region" description="Pro residues" evidence="1">
    <location>
        <begin position="46"/>
        <end position="55"/>
    </location>
</feature>
<evidence type="ECO:0000313" key="3">
    <source>
        <dbReference type="EMBL" id="MCU6793766.1"/>
    </source>
</evidence>
<dbReference type="SUPFAM" id="SSF53756">
    <property type="entry name" value="UDP-Glycosyltransferase/glycogen phosphorylase"/>
    <property type="match status" value="1"/>
</dbReference>